<evidence type="ECO:0000313" key="2">
    <source>
        <dbReference type="Proteomes" id="UP000596742"/>
    </source>
</evidence>
<dbReference type="Proteomes" id="UP000596742">
    <property type="component" value="Unassembled WGS sequence"/>
</dbReference>
<dbReference type="AlphaFoldDB" id="A0A8B6G9A2"/>
<comment type="caution">
    <text evidence="1">The sequence shown here is derived from an EMBL/GenBank/DDBJ whole genome shotgun (WGS) entry which is preliminary data.</text>
</comment>
<organism evidence="1 2">
    <name type="scientific">Mytilus galloprovincialis</name>
    <name type="common">Mediterranean mussel</name>
    <dbReference type="NCBI Taxonomy" id="29158"/>
    <lineage>
        <taxon>Eukaryota</taxon>
        <taxon>Metazoa</taxon>
        <taxon>Spiralia</taxon>
        <taxon>Lophotrochozoa</taxon>
        <taxon>Mollusca</taxon>
        <taxon>Bivalvia</taxon>
        <taxon>Autobranchia</taxon>
        <taxon>Pteriomorphia</taxon>
        <taxon>Mytilida</taxon>
        <taxon>Mytiloidea</taxon>
        <taxon>Mytilidae</taxon>
        <taxon>Mytilinae</taxon>
        <taxon>Mytilus</taxon>
    </lineage>
</organism>
<name>A0A8B6G9A2_MYTGA</name>
<proteinExistence type="predicted"/>
<dbReference type="EMBL" id="UYJE01008064">
    <property type="protein sequence ID" value="VDI60675.1"/>
    <property type="molecule type" value="Genomic_DNA"/>
</dbReference>
<gene>
    <name evidence="1" type="ORF">MGAL_10B009499</name>
</gene>
<protein>
    <submittedName>
        <fullName evidence="1">Uncharacterized protein</fullName>
    </submittedName>
</protein>
<sequence length="195" mass="22147">MASFSCFSDMCQQGLQFCEEQSQRCRSCIDFAEDCFKNNRHISNCSEYCLDTLKKNISETDRTILNCSASDGSRWLPEEHHLLIESILTCIIMAGVAFCLLCKFQLLPDFIKNIYALQKEKGKVITVVDENLEMNMKQPLMSVQKEQEANNHDEKLKEVLVHGKCGVDHHNQICNATKDDPSLCFSGRRADPTAT</sequence>
<dbReference type="OrthoDB" id="6198085at2759"/>
<accession>A0A8B6G9A2</accession>
<evidence type="ECO:0000313" key="1">
    <source>
        <dbReference type="EMBL" id="VDI60675.1"/>
    </source>
</evidence>
<keyword evidence="2" id="KW-1185">Reference proteome</keyword>
<reference evidence="1" key="1">
    <citation type="submission" date="2018-11" db="EMBL/GenBank/DDBJ databases">
        <authorList>
            <person name="Alioto T."/>
            <person name="Alioto T."/>
        </authorList>
    </citation>
    <scope>NUCLEOTIDE SEQUENCE</scope>
</reference>